<dbReference type="AlphaFoldDB" id="A0A7S1AMH4"/>
<name>A0A7S1AMH4_NOCSC</name>
<organism evidence="1">
    <name type="scientific">Noctiluca scintillans</name>
    <name type="common">Sea sparkle</name>
    <name type="synonym">Red tide dinoflagellate</name>
    <dbReference type="NCBI Taxonomy" id="2966"/>
    <lineage>
        <taxon>Eukaryota</taxon>
        <taxon>Sar</taxon>
        <taxon>Alveolata</taxon>
        <taxon>Dinophyceae</taxon>
        <taxon>Noctilucales</taxon>
        <taxon>Noctilucaceae</taxon>
        <taxon>Noctiluca</taxon>
    </lineage>
</organism>
<dbReference type="PANTHER" id="PTHR12271">
    <property type="entry name" value="POLY A POLYMERASE CID PAP -RELATED"/>
    <property type="match status" value="1"/>
</dbReference>
<dbReference type="GO" id="GO:0031123">
    <property type="term" value="P:RNA 3'-end processing"/>
    <property type="evidence" value="ECO:0007669"/>
    <property type="project" value="TreeGrafter"/>
</dbReference>
<gene>
    <name evidence="1" type="ORF">NSCI0253_LOCUS33569</name>
</gene>
<evidence type="ECO:0008006" key="2">
    <source>
        <dbReference type="Google" id="ProtNLM"/>
    </source>
</evidence>
<dbReference type="GO" id="GO:0016779">
    <property type="term" value="F:nucleotidyltransferase activity"/>
    <property type="evidence" value="ECO:0007669"/>
    <property type="project" value="TreeGrafter"/>
</dbReference>
<sequence length="528" mass="58657">MSISSKLGFSQKEIFGKGKTPPTVVVLTAICCALLPLDTSQLLLTVCGAVVYALVEAATKRSKISSCRTFSTSRGEKPLRQDSSRVLSVHTCDAWMKSAKNPRCETSLNCARPKTETRKPSSMPVAPPTFVSDEWDMQVSELLRQISPKPHGDRAVQELAHFVQRTLRSVLPEAEVVGFANADISRRTAFGVAVPEVDIVVNVKQKALMERMCGLAQRDSVRTVDMTKLQKAAIRLCTERLVSNSGFKFRRSAFRSQEPKVTLLVPTSLGLFEEALPIDFSVNTNTPGHNATLIAECARADPRARDLILLVRRWAKDRGVCHAAKGHLSPYAWTLLTIYFLQVGLHALLPTYEQLRSSCGRVGSGQIRSKTSFERNPPCDLTTPVSKLFKEFVAFYCKEFDWYMESVSIRRGCREWRNGGLPNRAMPDGEDSVVGPIVEDPFDVTRNHSSNMTPTSLARLRQELMRAHEYCCQGVSLTDLLLPWVPPEHDGTETKTEEVAAQAPSSVQTRPRYVPPMARCGVTGCRTR</sequence>
<protein>
    <recommendedName>
        <fullName evidence="2">PAP-associated domain-containing protein</fullName>
    </recommendedName>
</protein>
<dbReference type="SUPFAM" id="SSF81631">
    <property type="entry name" value="PAP/OAS1 substrate-binding domain"/>
    <property type="match status" value="1"/>
</dbReference>
<reference evidence="1" key="1">
    <citation type="submission" date="2021-01" db="EMBL/GenBank/DDBJ databases">
        <authorList>
            <person name="Corre E."/>
            <person name="Pelletier E."/>
            <person name="Niang G."/>
            <person name="Scheremetjew M."/>
            <person name="Finn R."/>
            <person name="Kale V."/>
            <person name="Holt S."/>
            <person name="Cochrane G."/>
            <person name="Meng A."/>
            <person name="Brown T."/>
            <person name="Cohen L."/>
        </authorList>
    </citation>
    <scope>NUCLEOTIDE SEQUENCE</scope>
</reference>
<dbReference type="EMBL" id="HBFQ01047217">
    <property type="protein sequence ID" value="CAD8859215.1"/>
    <property type="molecule type" value="Transcribed_RNA"/>
</dbReference>
<evidence type="ECO:0000313" key="1">
    <source>
        <dbReference type="EMBL" id="CAD8859215.1"/>
    </source>
</evidence>
<dbReference type="Gene3D" id="1.10.1410.10">
    <property type="match status" value="1"/>
</dbReference>
<proteinExistence type="predicted"/>
<dbReference type="PANTHER" id="PTHR12271:SF40">
    <property type="entry name" value="POLY(A) RNA POLYMERASE GLD2"/>
    <property type="match status" value="1"/>
</dbReference>
<accession>A0A7S1AMH4</accession>